<name>A0A8T3VI98_9EURY</name>
<evidence type="ECO:0008006" key="3">
    <source>
        <dbReference type="Google" id="ProtNLM"/>
    </source>
</evidence>
<proteinExistence type="predicted"/>
<sequence length="61" mass="6799">MTARIDGMICRAEEAGFEKGREEGIKSNKFKTARIMFDKGFSVEDIVEITGLSEKSILNSL</sequence>
<evidence type="ECO:0000313" key="2">
    <source>
        <dbReference type="Proteomes" id="UP000713479"/>
    </source>
</evidence>
<dbReference type="Proteomes" id="UP000713479">
    <property type="component" value="Unassembled WGS sequence"/>
</dbReference>
<gene>
    <name evidence="1" type="ORF">E7Z74_06570</name>
</gene>
<protein>
    <recommendedName>
        <fullName evidence="3">Transposase</fullName>
    </recommendedName>
</protein>
<dbReference type="EMBL" id="SUTF01000007">
    <property type="protein sequence ID" value="MBE6510913.1"/>
    <property type="molecule type" value="Genomic_DNA"/>
</dbReference>
<comment type="caution">
    <text evidence="1">The sequence shown here is derived from an EMBL/GenBank/DDBJ whole genome shotgun (WGS) entry which is preliminary data.</text>
</comment>
<dbReference type="AlphaFoldDB" id="A0A8T3VI98"/>
<accession>A0A8T3VI98</accession>
<organism evidence="1 2">
    <name type="scientific">Methanobrevibacter millerae</name>
    <dbReference type="NCBI Taxonomy" id="230361"/>
    <lineage>
        <taxon>Archaea</taxon>
        <taxon>Methanobacteriati</taxon>
        <taxon>Methanobacteriota</taxon>
        <taxon>Methanomada group</taxon>
        <taxon>Methanobacteria</taxon>
        <taxon>Methanobacteriales</taxon>
        <taxon>Methanobacteriaceae</taxon>
        <taxon>Methanobrevibacter</taxon>
    </lineage>
</organism>
<reference evidence="1" key="1">
    <citation type="submission" date="2019-04" db="EMBL/GenBank/DDBJ databases">
        <title>Evolution of Biomass-Degrading Anaerobic Consortia Revealed by Metagenomics.</title>
        <authorList>
            <person name="Peng X."/>
        </authorList>
    </citation>
    <scope>NUCLEOTIDE SEQUENCE</scope>
    <source>
        <strain evidence="1">SIG13</strain>
    </source>
</reference>
<evidence type="ECO:0000313" key="1">
    <source>
        <dbReference type="EMBL" id="MBE6510913.1"/>
    </source>
</evidence>